<protein>
    <submittedName>
        <fullName evidence="2">Uncharacterized protein</fullName>
    </submittedName>
</protein>
<comment type="caution">
    <text evidence="2">The sequence shown here is derived from an EMBL/GenBank/DDBJ whole genome shotgun (WGS) entry which is preliminary data.</text>
</comment>
<feature type="non-terminal residue" evidence="2">
    <location>
        <position position="406"/>
    </location>
</feature>
<accession>A0AAW2Z241</accession>
<gene>
    <name evidence="2" type="ORF">AKO1_014646</name>
</gene>
<evidence type="ECO:0000313" key="2">
    <source>
        <dbReference type="EMBL" id="KAL0483343.1"/>
    </source>
</evidence>
<dbReference type="EMBL" id="JAOPGA020000950">
    <property type="protein sequence ID" value="KAL0483343.1"/>
    <property type="molecule type" value="Genomic_DNA"/>
</dbReference>
<sequence>MSGLFSSAATSDDLPRRASNVNLPPILSSETPQQNIPSLDYVYQQQQYKNKLLTPKMTQPNSPATPQTPSTIAANNIATMYITDRNNLTASSPSTSSPVHIDDKAQLYRKINIEQIRQDEQLKSMHTQIEQQKIWLNNLRSMLGLVQESLVDNNLAKVESNQEKMALPTNLNLDAFDVSNEVNMNVNSFREQSHQYVPSNGMHTNMDQKYFQQQHQHSLQPQQQVARNGYYYAENPQMIHQQQQQQQQQIQQIQIQQQQLQQQIDYRYNLQTSMQHPGMYRPVQQTQPIQQQTQPLQITQVQRSLYVNQPQQQQQYQEQQSASYPPFAQSPPLVVRSFINETNVEMKSFEKLTEQLEKQKRVSVPPGPLQVSMNVGVVGDERTLVCRGPIKRKNNRPKEYDKLMTK</sequence>
<feature type="region of interest" description="Disordered" evidence="1">
    <location>
        <begin position="1"/>
        <end position="33"/>
    </location>
</feature>
<organism evidence="2 3">
    <name type="scientific">Acrasis kona</name>
    <dbReference type="NCBI Taxonomy" id="1008807"/>
    <lineage>
        <taxon>Eukaryota</taxon>
        <taxon>Discoba</taxon>
        <taxon>Heterolobosea</taxon>
        <taxon>Tetramitia</taxon>
        <taxon>Eutetramitia</taxon>
        <taxon>Acrasidae</taxon>
        <taxon>Acrasis</taxon>
    </lineage>
</organism>
<feature type="compositionally biased region" description="Polar residues" evidence="1">
    <location>
        <begin position="1"/>
        <end position="10"/>
    </location>
</feature>
<proteinExistence type="predicted"/>
<reference evidence="2 3" key="1">
    <citation type="submission" date="2024-03" db="EMBL/GenBank/DDBJ databases">
        <title>The Acrasis kona genome and developmental transcriptomes reveal deep origins of eukaryotic multicellular pathways.</title>
        <authorList>
            <person name="Sheikh S."/>
            <person name="Fu C.-J."/>
            <person name="Brown M.W."/>
            <person name="Baldauf S.L."/>
        </authorList>
    </citation>
    <scope>NUCLEOTIDE SEQUENCE [LARGE SCALE GENOMIC DNA]</scope>
    <source>
        <strain evidence="2 3">ATCC MYA-3509</strain>
    </source>
</reference>
<dbReference type="Proteomes" id="UP001431209">
    <property type="component" value="Unassembled WGS sequence"/>
</dbReference>
<keyword evidence="3" id="KW-1185">Reference proteome</keyword>
<evidence type="ECO:0000313" key="3">
    <source>
        <dbReference type="Proteomes" id="UP001431209"/>
    </source>
</evidence>
<dbReference type="AlphaFoldDB" id="A0AAW2Z241"/>
<evidence type="ECO:0000256" key="1">
    <source>
        <dbReference type="SAM" id="MobiDB-lite"/>
    </source>
</evidence>
<name>A0AAW2Z241_9EUKA</name>